<reference evidence="2 3" key="1">
    <citation type="submission" date="2020-07" db="EMBL/GenBank/DDBJ databases">
        <title>Genomic Encyclopedia of Type Strains, Phase IV (KMG-IV): sequencing the most valuable type-strain genomes for metagenomic binning, comparative biology and taxonomic classification.</title>
        <authorList>
            <person name="Goeker M."/>
        </authorList>
    </citation>
    <scope>NUCLEOTIDE SEQUENCE [LARGE SCALE GENOMIC DNA]</scope>
    <source>
        <strain evidence="2 3">DSM 17721</strain>
    </source>
</reference>
<dbReference type="GO" id="GO:0006302">
    <property type="term" value="P:double-strand break repair"/>
    <property type="evidence" value="ECO:0007669"/>
    <property type="project" value="TreeGrafter"/>
</dbReference>
<dbReference type="InterPro" id="IPR027417">
    <property type="entry name" value="P-loop_NTPase"/>
</dbReference>
<proteinExistence type="predicted"/>
<keyword evidence="2" id="KW-0067">ATP-binding</keyword>
<gene>
    <name evidence="2" type="ORF">HNR65_001217</name>
</gene>
<name>A0A7W0C8A9_9BACT</name>
<dbReference type="EMBL" id="JACDUS010000002">
    <property type="protein sequence ID" value="MBA2880899.1"/>
    <property type="molecule type" value="Genomic_DNA"/>
</dbReference>
<sequence length="851" mass="94480">MDNINTWFGNRPKWLQEAANRLFTKGRLSEEDVDTLLDKCLQEVDGGNPAPSMTLPADAFHAQTASALHLCGIGNVEGINALAPRIALDFGSDNMAIVYGGNGSGKSGYVRILKHVCGARNPGALHPNVFVEGGAAQSADIKYSIDNQERQASWSTSDDVIEDLRPVDVFDTECGRTYLESESEVTYEPSALLFFSDLIAVCEQIAGRIDSKLGRHSSKKPQMPSEFGDTAAGKWYSCLSATTPDADVATHTKWDAENDRSVAELERRLAEKAPSDRAKELLAKKKHVEDMVRGIEDHLSKLSDENCRRILKLKKDKLIKREAAQAAATKVFSGAPLEGVGTDAWKLLWEHARQYSEGHAYPGQTFPHLASDAKCVLCHQHLSDGARQRLASFEEFVKGQAENDAKEAEKALEDAMTAIEDIPTNQAIKTQCDAAGLTYEGDMPPMVASVEALRQRKAKLLEVESEDALPDAPDCTPWLQEAKRKANEYAEAAKKCQEDAASDTRPQLQSQLRELKARKWLSDQRDAVKSEIERLQAVDRLEKAKRLTDTRGLSRKKGELAEALITEAFVQRFRDELTALGASRIKVELVKKRVDRGHVLHELRLANARSCAPTDVLSEGEHRIVSLAAFLADVTGKQQPAPFVFDDPISSLDQNFEEAVVQRLVCLAADRQVIVFTHRVSLLVLLQEYGKREGREPKVTCVRCEPWGTGEPGDTPLFAKKPDKALNALLNEHLAKARRAYAEEGQATYAPLAKAICSDFRILLERMIECELLADVVQRFRRAVNTQGKLDKLARIRAEDCKIFDDLMTKYSRYEHSQPNEAPVAPPAPDELKADMEALRDWRAGFVMRSS</sequence>
<dbReference type="GO" id="GO:0000731">
    <property type="term" value="P:DNA synthesis involved in DNA repair"/>
    <property type="evidence" value="ECO:0007669"/>
    <property type="project" value="TreeGrafter"/>
</dbReference>
<dbReference type="GO" id="GO:0005524">
    <property type="term" value="F:ATP binding"/>
    <property type="evidence" value="ECO:0007669"/>
    <property type="project" value="UniProtKB-KW"/>
</dbReference>
<dbReference type="PANTHER" id="PTHR32182:SF22">
    <property type="entry name" value="ATP-DEPENDENT ENDONUCLEASE, OLD FAMILY-RELATED"/>
    <property type="match status" value="1"/>
</dbReference>
<protein>
    <submittedName>
        <fullName evidence="2">Energy-coupling factor transporter ATP-binding protein EcfA2</fullName>
    </submittedName>
</protein>
<evidence type="ECO:0000259" key="1">
    <source>
        <dbReference type="Pfam" id="PF13166"/>
    </source>
</evidence>
<dbReference type="RefSeq" id="WP_181550546.1">
    <property type="nucleotide sequence ID" value="NZ_JACDUS010000002.1"/>
</dbReference>
<dbReference type="PANTHER" id="PTHR32182">
    <property type="entry name" value="DNA REPLICATION AND REPAIR PROTEIN RECF"/>
    <property type="match status" value="1"/>
</dbReference>
<dbReference type="Pfam" id="PF13166">
    <property type="entry name" value="AAA_13"/>
    <property type="match status" value="1"/>
</dbReference>
<keyword evidence="2" id="KW-0547">Nucleotide-binding</keyword>
<organism evidence="2 3">
    <name type="scientific">Desulfosalsimonas propionicica</name>
    <dbReference type="NCBI Taxonomy" id="332175"/>
    <lineage>
        <taxon>Bacteria</taxon>
        <taxon>Pseudomonadati</taxon>
        <taxon>Thermodesulfobacteriota</taxon>
        <taxon>Desulfobacteria</taxon>
        <taxon>Desulfobacterales</taxon>
        <taxon>Desulfosalsimonadaceae</taxon>
        <taxon>Desulfosalsimonas</taxon>
    </lineage>
</organism>
<keyword evidence="3" id="KW-1185">Reference proteome</keyword>
<dbReference type="AlphaFoldDB" id="A0A7W0C8A9"/>
<accession>A0A7W0C8A9</accession>
<dbReference type="SUPFAM" id="SSF52540">
    <property type="entry name" value="P-loop containing nucleoside triphosphate hydrolases"/>
    <property type="match status" value="1"/>
</dbReference>
<dbReference type="Proteomes" id="UP000525298">
    <property type="component" value="Unassembled WGS sequence"/>
</dbReference>
<dbReference type="InterPro" id="IPR026866">
    <property type="entry name" value="CR006_AAA"/>
</dbReference>
<evidence type="ECO:0000313" key="2">
    <source>
        <dbReference type="EMBL" id="MBA2880899.1"/>
    </source>
</evidence>
<feature type="domain" description="Protein CR006 P-loop" evidence="1">
    <location>
        <begin position="370"/>
        <end position="691"/>
    </location>
</feature>
<dbReference type="Gene3D" id="3.40.50.300">
    <property type="entry name" value="P-loop containing nucleotide triphosphate hydrolases"/>
    <property type="match status" value="1"/>
</dbReference>
<evidence type="ECO:0000313" key="3">
    <source>
        <dbReference type="Proteomes" id="UP000525298"/>
    </source>
</evidence>
<comment type="caution">
    <text evidence="2">The sequence shown here is derived from an EMBL/GenBank/DDBJ whole genome shotgun (WGS) entry which is preliminary data.</text>
</comment>